<organism evidence="1 2">
    <name type="scientific">Enterobacter cloacae</name>
    <dbReference type="NCBI Taxonomy" id="550"/>
    <lineage>
        <taxon>Bacteria</taxon>
        <taxon>Pseudomonadati</taxon>
        <taxon>Pseudomonadota</taxon>
        <taxon>Gammaproteobacteria</taxon>
        <taxon>Enterobacterales</taxon>
        <taxon>Enterobacteriaceae</taxon>
        <taxon>Enterobacter</taxon>
        <taxon>Enterobacter cloacae complex</taxon>
    </lineage>
</organism>
<proteinExistence type="predicted"/>
<gene>
    <name evidence="1" type="ORF">EGK68_25660</name>
</gene>
<protein>
    <submittedName>
        <fullName evidence="1">Uncharacterized protein</fullName>
    </submittedName>
</protein>
<dbReference type="AlphaFoldDB" id="A0A427KDW8"/>
<evidence type="ECO:0000313" key="1">
    <source>
        <dbReference type="EMBL" id="RSB22557.1"/>
    </source>
</evidence>
<accession>A0A427KDW8</accession>
<evidence type="ECO:0000313" key="2">
    <source>
        <dbReference type="Proteomes" id="UP000275321"/>
    </source>
</evidence>
<name>A0A427KDW8_ENTCL</name>
<sequence>MNGAGFASLLNGDNPMTNDDIRPLNYCREAIKDLTKLAEDLARVAPYSAYSIRNIIQMLRDSQKFILPNCAEFIAPEDIRQTHLDLARLP</sequence>
<dbReference type="Proteomes" id="UP000275321">
    <property type="component" value="Unassembled WGS sequence"/>
</dbReference>
<reference evidence="1 2" key="1">
    <citation type="submission" date="2018-10" db="EMBL/GenBank/DDBJ databases">
        <title>Transmission dynamics of multidrug resistant bacteria on intensive care unit surfaces.</title>
        <authorList>
            <person name="D'Souza A.W."/>
            <person name="Potter R.F."/>
            <person name="Wallace M."/>
            <person name="Shupe A."/>
            <person name="Patel S."/>
            <person name="Sun S."/>
            <person name="Gul D."/>
            <person name="Kwon J.H."/>
            <person name="Andleeb S."/>
            <person name="Burnham C.-A.D."/>
            <person name="Dantas G."/>
        </authorList>
    </citation>
    <scope>NUCLEOTIDE SEQUENCE [LARGE SCALE GENOMIC DNA]</scope>
    <source>
        <strain evidence="1 2">EC_073</strain>
    </source>
</reference>
<comment type="caution">
    <text evidence="1">The sequence shown here is derived from an EMBL/GenBank/DDBJ whole genome shotgun (WGS) entry which is preliminary data.</text>
</comment>
<dbReference type="EMBL" id="RHWT01000087">
    <property type="protein sequence ID" value="RSB22557.1"/>
    <property type="molecule type" value="Genomic_DNA"/>
</dbReference>